<evidence type="ECO:0000313" key="1">
    <source>
        <dbReference type="EMBL" id="MCA9382671.1"/>
    </source>
</evidence>
<sequence>MNFLEYSKIINETAVYPKSYGPAYTVLGLVEESWELQESIPKMDKNHSLKETGDVLWYLTATMFEYDLDLEHYNSLINLFNDGSYFTSYSDIENLSDSLVASINKVTSMTKKYIRDGNINKHLLNMYMEQILIDLCSICDRLNSDIYECMKINYDKLIKRRETNTIHGSGDNREEQVA</sequence>
<accession>A0A955L492</accession>
<evidence type="ECO:0000313" key="2">
    <source>
        <dbReference type="Proteomes" id="UP000782843"/>
    </source>
</evidence>
<dbReference type="SUPFAM" id="SSF101386">
    <property type="entry name" value="all-alpha NTP pyrophosphatases"/>
    <property type="match status" value="1"/>
</dbReference>
<reference evidence="1" key="2">
    <citation type="journal article" date="2021" name="Microbiome">
        <title>Successional dynamics and alternative stable states in a saline activated sludge microbial community over 9 years.</title>
        <authorList>
            <person name="Wang Y."/>
            <person name="Ye J."/>
            <person name="Ju F."/>
            <person name="Liu L."/>
            <person name="Boyd J.A."/>
            <person name="Deng Y."/>
            <person name="Parks D.H."/>
            <person name="Jiang X."/>
            <person name="Yin X."/>
            <person name="Woodcroft B.J."/>
            <person name="Tyson G.W."/>
            <person name="Hugenholtz P."/>
            <person name="Polz M.F."/>
            <person name="Zhang T."/>
        </authorList>
    </citation>
    <scope>NUCLEOTIDE SEQUENCE</scope>
    <source>
        <strain evidence="1">HKST-UBA10</strain>
    </source>
</reference>
<dbReference type="EMBL" id="JAGQLG010000201">
    <property type="protein sequence ID" value="MCA9382671.1"/>
    <property type="molecule type" value="Genomic_DNA"/>
</dbReference>
<dbReference type="Gene3D" id="1.10.287.1080">
    <property type="entry name" value="MazG-like"/>
    <property type="match status" value="1"/>
</dbReference>
<proteinExistence type="predicted"/>
<gene>
    <name evidence="1" type="ORF">KC660_04680</name>
</gene>
<dbReference type="AlphaFoldDB" id="A0A955L492"/>
<name>A0A955L492_9BACT</name>
<protein>
    <recommendedName>
        <fullName evidence="3">NTP pyrophosphohydrolase MazG putative catalytic core domain-containing protein</fullName>
    </recommendedName>
</protein>
<dbReference type="Proteomes" id="UP000782843">
    <property type="component" value="Unassembled WGS sequence"/>
</dbReference>
<organism evidence="1 2">
    <name type="scientific">Candidatus Dojkabacteria bacterium</name>
    <dbReference type="NCBI Taxonomy" id="2099670"/>
    <lineage>
        <taxon>Bacteria</taxon>
        <taxon>Candidatus Dojkabacteria</taxon>
    </lineage>
</organism>
<reference evidence="1" key="1">
    <citation type="submission" date="2020-04" db="EMBL/GenBank/DDBJ databases">
        <authorList>
            <person name="Zhang T."/>
        </authorList>
    </citation>
    <scope>NUCLEOTIDE SEQUENCE</scope>
    <source>
        <strain evidence="1">HKST-UBA10</strain>
    </source>
</reference>
<comment type="caution">
    <text evidence="1">The sequence shown here is derived from an EMBL/GenBank/DDBJ whole genome shotgun (WGS) entry which is preliminary data.</text>
</comment>
<evidence type="ECO:0008006" key="3">
    <source>
        <dbReference type="Google" id="ProtNLM"/>
    </source>
</evidence>